<dbReference type="Proteomes" id="UP000667802">
    <property type="component" value="Unassembled WGS sequence"/>
</dbReference>
<accession>A0AAP5I3T3</accession>
<organism evidence="1 2">
    <name type="scientific">Aetokthonos hydrillicola Thurmond2011</name>
    <dbReference type="NCBI Taxonomy" id="2712845"/>
    <lineage>
        <taxon>Bacteria</taxon>
        <taxon>Bacillati</taxon>
        <taxon>Cyanobacteriota</taxon>
        <taxon>Cyanophyceae</taxon>
        <taxon>Nostocales</taxon>
        <taxon>Hapalosiphonaceae</taxon>
        <taxon>Aetokthonos</taxon>
    </lineage>
</organism>
<dbReference type="EMBL" id="JAALHA020000001">
    <property type="protein sequence ID" value="MDR9893232.1"/>
    <property type="molecule type" value="Genomic_DNA"/>
</dbReference>
<reference evidence="2" key="1">
    <citation type="journal article" date="2021" name="Science">
        <title>Hunting the eagle killer: A cyanobacterial neurotoxin causes vacuolar myelinopathy.</title>
        <authorList>
            <person name="Breinlinger S."/>
            <person name="Phillips T.J."/>
            <person name="Haram B.N."/>
            <person name="Mares J."/>
            <person name="Martinez Yerena J.A."/>
            <person name="Hrouzek P."/>
            <person name="Sobotka R."/>
            <person name="Henderson W.M."/>
            <person name="Schmieder P."/>
            <person name="Williams S.M."/>
            <person name="Lauderdale J.D."/>
            <person name="Wilde H.D."/>
            <person name="Gerrin W."/>
            <person name="Kust A."/>
            <person name="Washington J.W."/>
            <person name="Wagner C."/>
            <person name="Geier B."/>
            <person name="Liebeke M."/>
            <person name="Enke H."/>
            <person name="Niedermeyer T.H.J."/>
            <person name="Wilde S.B."/>
        </authorList>
    </citation>
    <scope>NUCLEOTIDE SEQUENCE [LARGE SCALE GENOMIC DNA]</scope>
    <source>
        <strain evidence="2">Thurmond2011</strain>
    </source>
</reference>
<evidence type="ECO:0000313" key="2">
    <source>
        <dbReference type="Proteomes" id="UP000667802"/>
    </source>
</evidence>
<dbReference type="RefSeq" id="WP_208344873.1">
    <property type="nucleotide sequence ID" value="NZ_CAWQFN010000548.1"/>
</dbReference>
<keyword evidence="2" id="KW-1185">Reference proteome</keyword>
<gene>
    <name evidence="1" type="ORF">G7B40_001355</name>
</gene>
<evidence type="ECO:0000313" key="1">
    <source>
        <dbReference type="EMBL" id="MDR9893232.1"/>
    </source>
</evidence>
<comment type="caution">
    <text evidence="1">The sequence shown here is derived from an EMBL/GenBank/DDBJ whole genome shotgun (WGS) entry which is preliminary data.</text>
</comment>
<sequence length="426" mass="42912">MPQKKVVNLVDTINTQTVGGSKTFSNPLAVSDTTLSTSSTTGSGKFSGGVGIAGAVTVGPNTGNGTAGDITGSRIYASNTAVFNSTTIDAGLAVTARTTGAKTILARALNSQTGNLFEIQDSSANPIWVMNASGNILVNGATDDGSSKLQVAGRGRFTGALNVTDTTASTNATTGALTVGGGVGVGGTVNVSNILNVSTVSFSGSDDGVGVSTLNLGRVGSGGNLINIGSNASGSNDTTLRLLRNSGATEYLQFIAPRGGSSGLNNLYSIDSVSGAAGGTRPIQFRILNTSASPVSYTPLYLANTGNVLINTTTDDNSGNALQVNGSAKVQGFTTAINTRTSAYTLTSTDSTIRGDATSAAFTLTLPSSATNTGRMYRIIKVDSSANAITINTTSSQTINGASTITLSSQWSSATLISDGTNWLRF</sequence>
<protein>
    <submittedName>
        <fullName evidence="1">Uncharacterized protein</fullName>
    </submittedName>
</protein>
<name>A0AAP5I3T3_9CYAN</name>
<proteinExistence type="predicted"/>
<dbReference type="AlphaFoldDB" id="A0AAP5I3T3"/>